<dbReference type="GO" id="GO:0004523">
    <property type="term" value="F:RNA-DNA hybrid ribonuclease activity"/>
    <property type="evidence" value="ECO:0007669"/>
    <property type="project" value="InterPro"/>
</dbReference>
<feature type="non-terminal residue" evidence="8">
    <location>
        <position position="1"/>
    </location>
</feature>
<keyword evidence="3" id="KW-0540">Nuclease</keyword>
<proteinExistence type="predicted"/>
<dbReference type="PROSITE" id="PS50879">
    <property type="entry name" value="RNASE_H_1"/>
    <property type="match status" value="1"/>
</dbReference>
<accession>A0A7K4WA63</accession>
<dbReference type="PANTHER" id="PTHR41694:SF3">
    <property type="entry name" value="RNA-DIRECTED DNA POLYMERASE-RELATED"/>
    <property type="match status" value="1"/>
</dbReference>
<dbReference type="EMBL" id="VZRD01000081">
    <property type="protein sequence ID" value="NWR31335.1"/>
    <property type="molecule type" value="Genomic_DNA"/>
</dbReference>
<protein>
    <submittedName>
        <fullName evidence="8">PO113 protein</fullName>
    </submittedName>
</protein>
<dbReference type="SUPFAM" id="SSF53098">
    <property type="entry name" value="Ribonuclease H-like"/>
    <property type="match status" value="1"/>
</dbReference>
<feature type="domain" description="RNase H type-1" evidence="7">
    <location>
        <begin position="16"/>
        <end position="108"/>
    </location>
</feature>
<dbReference type="Gene3D" id="3.30.420.10">
    <property type="entry name" value="Ribonuclease H-like superfamily/Ribonuclease H"/>
    <property type="match status" value="1"/>
</dbReference>
<evidence type="ECO:0000256" key="6">
    <source>
        <dbReference type="ARBA" id="ARBA00022918"/>
    </source>
</evidence>
<evidence type="ECO:0000256" key="2">
    <source>
        <dbReference type="ARBA" id="ARBA00022695"/>
    </source>
</evidence>
<evidence type="ECO:0000256" key="1">
    <source>
        <dbReference type="ARBA" id="ARBA00022679"/>
    </source>
</evidence>
<evidence type="ECO:0000259" key="7">
    <source>
        <dbReference type="PROSITE" id="PS50879"/>
    </source>
</evidence>
<dbReference type="AlphaFoldDB" id="A0A7K4WA63"/>
<keyword evidence="1" id="KW-0808">Transferase</keyword>
<dbReference type="InterPro" id="IPR002156">
    <property type="entry name" value="RNaseH_domain"/>
</dbReference>
<dbReference type="InterPro" id="IPR012337">
    <property type="entry name" value="RNaseH-like_sf"/>
</dbReference>
<dbReference type="GO" id="GO:0003964">
    <property type="term" value="F:RNA-directed DNA polymerase activity"/>
    <property type="evidence" value="ECO:0007669"/>
    <property type="project" value="UniProtKB-KW"/>
</dbReference>
<keyword evidence="6" id="KW-0695">RNA-directed DNA polymerase</keyword>
<keyword evidence="4" id="KW-0255">Endonuclease</keyword>
<feature type="non-terminal residue" evidence="8">
    <location>
        <position position="108"/>
    </location>
</feature>
<evidence type="ECO:0000256" key="5">
    <source>
        <dbReference type="ARBA" id="ARBA00022801"/>
    </source>
</evidence>
<sequence>QTLQWVEEPKLSKIPLPQGLTVYTDAGRKSKTAAITWQEYSQWSHKIIQGLPEDSLQTLELTAVIWALNEFQRPVNVITDSLYVVGIVQRIEESLVKVVQNKRLYILL</sequence>
<evidence type="ECO:0000313" key="9">
    <source>
        <dbReference type="Proteomes" id="UP000540952"/>
    </source>
</evidence>
<evidence type="ECO:0000256" key="4">
    <source>
        <dbReference type="ARBA" id="ARBA00022759"/>
    </source>
</evidence>
<reference evidence="8 9" key="1">
    <citation type="submission" date="2019-09" db="EMBL/GenBank/DDBJ databases">
        <title>Bird 10,000 Genomes (B10K) Project - Family phase.</title>
        <authorList>
            <person name="Zhang G."/>
        </authorList>
    </citation>
    <scope>NUCLEOTIDE SEQUENCE [LARGE SCALE GENOMIC DNA]</scope>
    <source>
        <strain evidence="8">B10K-CU-031-13</strain>
        <tissue evidence="8">Muscle</tissue>
    </source>
</reference>
<organism evidence="8 9">
    <name type="scientific">Tachuris rubrigastra</name>
    <dbReference type="NCBI Taxonomy" id="495162"/>
    <lineage>
        <taxon>Eukaryota</taxon>
        <taxon>Metazoa</taxon>
        <taxon>Chordata</taxon>
        <taxon>Craniata</taxon>
        <taxon>Vertebrata</taxon>
        <taxon>Euteleostomi</taxon>
        <taxon>Archelosauria</taxon>
        <taxon>Archosauria</taxon>
        <taxon>Dinosauria</taxon>
        <taxon>Saurischia</taxon>
        <taxon>Theropoda</taxon>
        <taxon>Coelurosauria</taxon>
        <taxon>Aves</taxon>
        <taxon>Neognathae</taxon>
        <taxon>Neoaves</taxon>
        <taxon>Telluraves</taxon>
        <taxon>Australaves</taxon>
        <taxon>Passeriformes</taxon>
        <taxon>Tyrannidae</taxon>
        <taxon>Tachuris</taxon>
    </lineage>
</organism>
<keyword evidence="5" id="KW-0378">Hydrolase</keyword>
<comment type="caution">
    <text evidence="8">The sequence shown here is derived from an EMBL/GenBank/DDBJ whole genome shotgun (WGS) entry which is preliminary data.</text>
</comment>
<dbReference type="Pfam" id="PF00075">
    <property type="entry name" value="RNase_H"/>
    <property type="match status" value="1"/>
</dbReference>
<dbReference type="PANTHER" id="PTHR41694">
    <property type="entry name" value="ENDOGENOUS RETROVIRUS GROUP K MEMBER POL PROTEIN"/>
    <property type="match status" value="1"/>
</dbReference>
<dbReference type="GO" id="GO:0035613">
    <property type="term" value="F:RNA stem-loop binding"/>
    <property type="evidence" value="ECO:0007669"/>
    <property type="project" value="TreeGrafter"/>
</dbReference>
<dbReference type="Proteomes" id="UP000540952">
    <property type="component" value="Unassembled WGS sequence"/>
</dbReference>
<gene>
    <name evidence="8" type="primary">Hervk_1</name>
    <name evidence="8" type="ORF">TACRUB_R15895</name>
</gene>
<keyword evidence="9" id="KW-1185">Reference proteome</keyword>
<evidence type="ECO:0000256" key="3">
    <source>
        <dbReference type="ARBA" id="ARBA00022722"/>
    </source>
</evidence>
<dbReference type="InterPro" id="IPR036397">
    <property type="entry name" value="RNaseH_sf"/>
</dbReference>
<name>A0A7K4WA63_9TYRA</name>
<evidence type="ECO:0000313" key="8">
    <source>
        <dbReference type="EMBL" id="NWR31335.1"/>
    </source>
</evidence>
<keyword evidence="2" id="KW-0548">Nucleotidyltransferase</keyword>